<name>Q5LK30_DROME</name>
<dbReference type="OrthoDB" id="196131at2759"/>
<organism evidence="2">
    <name type="scientific">Drosophila melanogaster</name>
    <name type="common">Fruit fly</name>
    <dbReference type="NCBI Taxonomy" id="7227"/>
    <lineage>
        <taxon>Eukaryota</taxon>
        <taxon>Metazoa</taxon>
        <taxon>Ecdysozoa</taxon>
        <taxon>Arthropoda</taxon>
        <taxon>Hexapoda</taxon>
        <taxon>Insecta</taxon>
        <taxon>Pterygota</taxon>
        <taxon>Neoptera</taxon>
        <taxon>Endopterygota</taxon>
        <taxon>Diptera</taxon>
        <taxon>Brachycera</taxon>
        <taxon>Muscomorpha</taxon>
        <taxon>Ephydroidea</taxon>
        <taxon>Drosophilidae</taxon>
        <taxon>Drosophila</taxon>
        <taxon>Sophophora</taxon>
    </lineage>
</organism>
<dbReference type="FlyBase" id="FBgn0003261">
    <property type="gene designation" value="Rm62"/>
</dbReference>
<protein>
    <submittedName>
        <fullName evidence="2">GH06343p</fullName>
    </submittedName>
</protein>
<dbReference type="EMBL" id="AY060243">
    <property type="protein sequence ID" value="AAL25282.1"/>
    <property type="molecule type" value="mRNA"/>
</dbReference>
<feature type="compositionally biased region" description="Low complexity" evidence="1">
    <location>
        <begin position="56"/>
        <end position="72"/>
    </location>
</feature>
<evidence type="ECO:0000313" key="2">
    <source>
        <dbReference type="EMBL" id="AAL25282.1"/>
    </source>
</evidence>
<proteinExistence type="evidence at transcript level"/>
<dbReference type="IntAct" id="Q5LK30">
    <property type="interactions" value="1"/>
</dbReference>
<evidence type="ECO:0000313" key="3">
    <source>
        <dbReference type="FlyBase" id="FBgn0003261"/>
    </source>
</evidence>
<evidence type="ECO:0000256" key="1">
    <source>
        <dbReference type="SAM" id="MobiDB-lite"/>
    </source>
</evidence>
<dbReference type="AGR" id="FB:FBgn0003261"/>
<reference evidence="2" key="1">
    <citation type="submission" date="2001-10" db="EMBL/GenBank/DDBJ databases">
        <authorList>
            <person name="Stapleton M."/>
            <person name="Brokstein P."/>
            <person name="Hong L."/>
            <person name="Agbayani A."/>
            <person name="Carlson J."/>
            <person name="Champe M."/>
            <person name="Chavez C."/>
            <person name="Dorsett V."/>
            <person name="Farfan D."/>
            <person name="Frise E."/>
            <person name="George R."/>
            <person name="Gonzalez M."/>
            <person name="Guarin H."/>
            <person name="Li P."/>
            <person name="Liao G."/>
            <person name="Miranda A."/>
            <person name="Mungall C.J."/>
            <person name="Nunoo J."/>
            <person name="Pacleb J."/>
            <person name="Paragas V."/>
            <person name="Park S."/>
            <person name="Phouanenavong S."/>
            <person name="Wan K."/>
            <person name="Yu C."/>
            <person name="Lewis S.E."/>
            <person name="Rubin G.M."/>
            <person name="Celniker S."/>
        </authorList>
    </citation>
    <scope>NUCLEOTIDE SEQUENCE</scope>
    <source>
        <strain evidence="2">Berkeley</strain>
    </source>
</reference>
<feature type="region of interest" description="Disordered" evidence="1">
    <location>
        <begin position="52"/>
        <end position="99"/>
    </location>
</feature>
<dbReference type="AlphaFoldDB" id="Q5LK30"/>
<gene>
    <name evidence="2 3" type="primary">Rm62</name>
    <name evidence="3" type="ORF">CG10279</name>
</gene>
<accession>Q5LK30</accession>
<sequence>MQQTLRFAVRSRSLPCCFWGEFGPRAARRQSEILIERKLSETIYSTKKTWTASSMSSTLTTRKTARTTSIASVAQDDPTQRAPLSPSSPRTMPSKPRRWSTYSEKLIRKSILPWKIWPATRATTVAADAPVMEAVAAAVASAAAASRRAA</sequence>